<evidence type="ECO:0008006" key="5">
    <source>
        <dbReference type="Google" id="ProtNLM"/>
    </source>
</evidence>
<dbReference type="InterPro" id="IPR051966">
    <property type="entry name" value="RPAP3"/>
</dbReference>
<keyword evidence="1 2" id="KW-0802">TPR repeat</keyword>
<dbReference type="SMART" id="SM00028">
    <property type="entry name" value="TPR"/>
    <property type="match status" value="2"/>
</dbReference>
<gene>
    <name evidence="3" type="ORF">RI543_000936</name>
</gene>
<dbReference type="InterPro" id="IPR011990">
    <property type="entry name" value="TPR-like_helical_dom_sf"/>
</dbReference>
<keyword evidence="4" id="KW-1185">Reference proteome</keyword>
<dbReference type="EMBL" id="JAWIZZ010000031">
    <property type="protein sequence ID" value="KAK5781750.1"/>
    <property type="molecule type" value="Genomic_DNA"/>
</dbReference>
<dbReference type="AlphaFoldDB" id="A0AAN7WNZ2"/>
<dbReference type="Proteomes" id="UP001306508">
    <property type="component" value="Unassembled WGS sequence"/>
</dbReference>
<dbReference type="GO" id="GO:0101031">
    <property type="term" value="C:protein folding chaperone complex"/>
    <property type="evidence" value="ECO:0007669"/>
    <property type="project" value="TreeGrafter"/>
</dbReference>
<dbReference type="PROSITE" id="PS50005">
    <property type="entry name" value="TPR"/>
    <property type="match status" value="1"/>
</dbReference>
<evidence type="ECO:0000313" key="3">
    <source>
        <dbReference type="EMBL" id="KAK5781750.1"/>
    </source>
</evidence>
<sequence>MATNTFEVYKEKGNRFFKEGQYENAIESYDKCIELESWNPIGYSNKAMALIKMGSYEKAVQVCSAGKQKLNPLDTKHIALKKKMDYRLEMANRLLKENQKNFTTNPLNNKVENHNVNNTVDPYKNISKKAKYINLDIVPVDSLPPEFVSL</sequence>
<evidence type="ECO:0000256" key="1">
    <source>
        <dbReference type="ARBA" id="ARBA00022803"/>
    </source>
</evidence>
<name>A0AAN7WNZ2_9SACH</name>
<comment type="caution">
    <text evidence="3">The sequence shown here is derived from an EMBL/GenBank/DDBJ whole genome shotgun (WGS) entry which is preliminary data.</text>
</comment>
<evidence type="ECO:0000313" key="4">
    <source>
        <dbReference type="Proteomes" id="UP001306508"/>
    </source>
</evidence>
<evidence type="ECO:0000256" key="2">
    <source>
        <dbReference type="PROSITE-ProRule" id="PRU00339"/>
    </source>
</evidence>
<reference evidence="4" key="1">
    <citation type="submission" date="2023-07" db="EMBL/GenBank/DDBJ databases">
        <title>A draft genome of Kazachstania heterogenica Y-27499.</title>
        <authorList>
            <person name="Donic C."/>
            <person name="Kralova J.S."/>
            <person name="Fidel L."/>
            <person name="Ben-Dor S."/>
            <person name="Jung S."/>
        </authorList>
    </citation>
    <scope>NUCLEOTIDE SEQUENCE [LARGE SCALE GENOMIC DNA]</scope>
    <source>
        <strain evidence="4">Y27499</strain>
    </source>
</reference>
<feature type="repeat" description="TPR" evidence="2">
    <location>
        <begin position="6"/>
        <end position="39"/>
    </location>
</feature>
<dbReference type="PANTHER" id="PTHR46423:SF1">
    <property type="entry name" value="RNA POLYMERASE II-ASSOCIATED PROTEIN 3"/>
    <property type="match status" value="1"/>
</dbReference>
<proteinExistence type="predicted"/>
<dbReference type="Gene3D" id="1.25.40.10">
    <property type="entry name" value="Tetratricopeptide repeat domain"/>
    <property type="match status" value="1"/>
</dbReference>
<protein>
    <recommendedName>
        <fullName evidence="5">TPR-like protein</fullName>
    </recommendedName>
</protein>
<dbReference type="InterPro" id="IPR019734">
    <property type="entry name" value="TPR_rpt"/>
</dbReference>
<dbReference type="PANTHER" id="PTHR46423">
    <property type="entry name" value="RNA POLYMERASE II-ASSOCIATED PROTEIN 3"/>
    <property type="match status" value="1"/>
</dbReference>
<dbReference type="SUPFAM" id="SSF48452">
    <property type="entry name" value="TPR-like"/>
    <property type="match status" value="1"/>
</dbReference>
<dbReference type="Pfam" id="PF13414">
    <property type="entry name" value="TPR_11"/>
    <property type="match status" value="1"/>
</dbReference>
<accession>A0AAN7WNZ2</accession>
<organism evidence="3 4">
    <name type="scientific">Arxiozyma heterogenica</name>
    <dbReference type="NCBI Taxonomy" id="278026"/>
    <lineage>
        <taxon>Eukaryota</taxon>
        <taxon>Fungi</taxon>
        <taxon>Dikarya</taxon>
        <taxon>Ascomycota</taxon>
        <taxon>Saccharomycotina</taxon>
        <taxon>Saccharomycetes</taxon>
        <taxon>Saccharomycetales</taxon>
        <taxon>Saccharomycetaceae</taxon>
        <taxon>Arxiozyma</taxon>
    </lineage>
</organism>